<evidence type="ECO:0000256" key="7">
    <source>
        <dbReference type="ARBA" id="ARBA00022541"/>
    </source>
</evidence>
<keyword evidence="9" id="KW-0539">Nucleus</keyword>
<evidence type="ECO:0000256" key="6">
    <source>
        <dbReference type="ARBA" id="ARBA00022517"/>
    </source>
</evidence>
<dbReference type="GO" id="GO:0005730">
    <property type="term" value="C:nucleolus"/>
    <property type="evidence" value="ECO:0007669"/>
    <property type="project" value="UniProtKB-SubCell"/>
</dbReference>
<dbReference type="PANTHER" id="PTHR12928">
    <property type="entry name" value="FRG1 PROTEIN"/>
    <property type="match status" value="1"/>
</dbReference>
<dbReference type="InterPro" id="IPR010414">
    <property type="entry name" value="FRG1"/>
</dbReference>
<dbReference type="CDD" id="cd23338">
    <property type="entry name" value="beta-trefoil_FSCN_FRG1"/>
    <property type="match status" value="1"/>
</dbReference>
<keyword evidence="6" id="KW-0690">Ribosome biogenesis</keyword>
<feature type="compositionally biased region" description="Basic residues" evidence="11">
    <location>
        <begin position="17"/>
        <end position="32"/>
    </location>
</feature>
<evidence type="ECO:0000256" key="1">
    <source>
        <dbReference type="ARBA" id="ARBA00004408"/>
    </source>
</evidence>
<evidence type="ECO:0000256" key="10">
    <source>
        <dbReference type="ARBA" id="ARBA00072064"/>
    </source>
</evidence>
<evidence type="ECO:0000256" key="8">
    <source>
        <dbReference type="ARBA" id="ARBA00022552"/>
    </source>
</evidence>
<evidence type="ECO:0000313" key="12">
    <source>
        <dbReference type="EMBL" id="KAK7097927.1"/>
    </source>
</evidence>
<dbReference type="Pfam" id="PF06229">
    <property type="entry name" value="FRG1"/>
    <property type="match status" value="1"/>
</dbReference>
<keyword evidence="5" id="KW-0963">Cytoplasm</keyword>
<feature type="region of interest" description="Disordered" evidence="11">
    <location>
        <begin position="16"/>
        <end position="51"/>
    </location>
</feature>
<sequence length="267" mass="30085">MADSYSYVKGGKLTLKGSKHKKLKKHKHKKRKHEESSLAESSTSAHDKEDTQAHGGWWEIKNFDDITGNVAFEIGSSCYISSLDNGLLAVGPPRDQGDPPDPTEVFTVLKLGETKVAFKSGYDKYLGVDMERRVVGRSEAIANREQFEPVFQEGKMALNGCNNCFMSVNEEGDVVCMSSTAGDEQMIKLRSSAALEEDPLEKVPKEERGTVKDSEINYVKKFQSFQDRRLRVNQDDRAALKKAKHEGDFHETLLDRRAKMKADRYCK</sequence>
<comment type="similarity">
    <text evidence="4">Belongs to the FRG1 family.</text>
</comment>
<dbReference type="InterPro" id="IPR013865">
    <property type="entry name" value="FAM32A"/>
</dbReference>
<organism evidence="12 13">
    <name type="scientific">Littorina saxatilis</name>
    <dbReference type="NCBI Taxonomy" id="31220"/>
    <lineage>
        <taxon>Eukaryota</taxon>
        <taxon>Metazoa</taxon>
        <taxon>Spiralia</taxon>
        <taxon>Lophotrochozoa</taxon>
        <taxon>Mollusca</taxon>
        <taxon>Gastropoda</taxon>
        <taxon>Caenogastropoda</taxon>
        <taxon>Littorinimorpha</taxon>
        <taxon>Littorinoidea</taxon>
        <taxon>Littorinidae</taxon>
        <taxon>Littorina</taxon>
    </lineage>
</organism>
<evidence type="ECO:0000256" key="3">
    <source>
        <dbReference type="ARBA" id="ARBA00004604"/>
    </source>
</evidence>
<evidence type="ECO:0000313" key="13">
    <source>
        <dbReference type="Proteomes" id="UP001374579"/>
    </source>
</evidence>
<dbReference type="Pfam" id="PF08555">
    <property type="entry name" value="FAM32A"/>
    <property type="match status" value="1"/>
</dbReference>
<proteinExistence type="inferred from homology"/>
<comment type="subcellular location">
    <subcellularLocation>
        <location evidence="2">Cytoplasm</location>
    </subcellularLocation>
    <subcellularLocation>
        <location evidence="1">Nucleus</location>
        <location evidence="1">Cajal body</location>
    </subcellularLocation>
    <subcellularLocation>
        <location evidence="3">Nucleus</location>
        <location evidence="3">Nucleolus</location>
    </subcellularLocation>
</comment>
<evidence type="ECO:0000256" key="11">
    <source>
        <dbReference type="SAM" id="MobiDB-lite"/>
    </source>
</evidence>
<evidence type="ECO:0000256" key="5">
    <source>
        <dbReference type="ARBA" id="ARBA00022490"/>
    </source>
</evidence>
<comment type="caution">
    <text evidence="12">The sequence shown here is derived from an EMBL/GenBank/DDBJ whole genome shotgun (WGS) entry which is preliminary data.</text>
</comment>
<dbReference type="PANTHER" id="PTHR12928:SF0">
    <property type="entry name" value="FSHD REGION GENE 1"/>
    <property type="match status" value="1"/>
</dbReference>
<dbReference type="GO" id="GO:0015030">
    <property type="term" value="C:Cajal body"/>
    <property type="evidence" value="ECO:0007669"/>
    <property type="project" value="UniProtKB-SubCell"/>
</dbReference>
<dbReference type="Gene3D" id="2.80.10.50">
    <property type="match status" value="1"/>
</dbReference>
<dbReference type="GO" id="GO:0006364">
    <property type="term" value="P:rRNA processing"/>
    <property type="evidence" value="ECO:0007669"/>
    <property type="project" value="UniProtKB-KW"/>
</dbReference>
<dbReference type="AlphaFoldDB" id="A0AAN9B2W0"/>
<dbReference type="GO" id="GO:0071013">
    <property type="term" value="C:catalytic step 2 spliceosome"/>
    <property type="evidence" value="ECO:0007669"/>
    <property type="project" value="TreeGrafter"/>
</dbReference>
<dbReference type="InterPro" id="IPR008999">
    <property type="entry name" value="Actin-crosslinking"/>
</dbReference>
<accession>A0AAN9B2W0</accession>
<keyword evidence="8" id="KW-0698">rRNA processing</keyword>
<dbReference type="FunFam" id="2.80.10.50:FF:000061">
    <property type="entry name" value="Protein FRG1"/>
    <property type="match status" value="1"/>
</dbReference>
<dbReference type="SUPFAM" id="SSF50405">
    <property type="entry name" value="Actin-crosslinking proteins"/>
    <property type="match status" value="1"/>
</dbReference>
<keyword evidence="13" id="KW-1185">Reference proteome</keyword>
<dbReference type="Proteomes" id="UP001374579">
    <property type="component" value="Unassembled WGS sequence"/>
</dbReference>
<protein>
    <recommendedName>
        <fullName evidence="10">Protein FRG1 homolog</fullName>
    </recommendedName>
</protein>
<reference evidence="12 13" key="1">
    <citation type="submission" date="2024-02" db="EMBL/GenBank/DDBJ databases">
        <title>Chromosome-scale genome assembly of the rough periwinkle Littorina saxatilis.</title>
        <authorList>
            <person name="De Jode A."/>
            <person name="Faria R."/>
            <person name="Formenti G."/>
            <person name="Sims Y."/>
            <person name="Smith T.P."/>
            <person name="Tracey A."/>
            <person name="Wood J.M.D."/>
            <person name="Zagrodzka Z.B."/>
            <person name="Johannesson K."/>
            <person name="Butlin R.K."/>
            <person name="Leder E.H."/>
        </authorList>
    </citation>
    <scope>NUCLEOTIDE SEQUENCE [LARGE SCALE GENOMIC DNA]</scope>
    <source>
        <strain evidence="12">Snail1</strain>
        <tissue evidence="12">Muscle</tissue>
    </source>
</reference>
<gene>
    <name evidence="12" type="ORF">V1264_004831</name>
</gene>
<dbReference type="GO" id="GO:0007517">
    <property type="term" value="P:muscle organ development"/>
    <property type="evidence" value="ECO:0007669"/>
    <property type="project" value="UniProtKB-KW"/>
</dbReference>
<name>A0AAN9B2W0_9CAEN</name>
<dbReference type="GO" id="GO:0055120">
    <property type="term" value="C:striated muscle dense body"/>
    <property type="evidence" value="ECO:0007669"/>
    <property type="project" value="TreeGrafter"/>
</dbReference>
<evidence type="ECO:0000256" key="9">
    <source>
        <dbReference type="ARBA" id="ARBA00023242"/>
    </source>
</evidence>
<evidence type="ECO:0000256" key="4">
    <source>
        <dbReference type="ARBA" id="ARBA00010878"/>
    </source>
</evidence>
<keyword evidence="7" id="KW-0517">Myogenesis</keyword>
<dbReference type="EMBL" id="JBAMIC010000013">
    <property type="protein sequence ID" value="KAK7097927.1"/>
    <property type="molecule type" value="Genomic_DNA"/>
</dbReference>
<evidence type="ECO:0000256" key="2">
    <source>
        <dbReference type="ARBA" id="ARBA00004496"/>
    </source>
</evidence>
<dbReference type="GO" id="GO:0051015">
    <property type="term" value="F:actin filament binding"/>
    <property type="evidence" value="ECO:0007669"/>
    <property type="project" value="TreeGrafter"/>
</dbReference>